<dbReference type="PANTHER" id="PTHR30124:SF0">
    <property type="entry name" value="MEMBRANE-BOUND LYTIC MUREIN TRANSGLYCOSYLASE A"/>
    <property type="match status" value="1"/>
</dbReference>
<feature type="chain" id="PRO_5036923109" description="peptidoglycan lytic exotransglycosylase" evidence="6">
    <location>
        <begin position="19"/>
        <end position="385"/>
    </location>
</feature>
<dbReference type="InterPro" id="IPR026044">
    <property type="entry name" value="MltA"/>
</dbReference>
<sequence>MRSLLFCLTLFAVLTVSASPIRSEQGLPLQPVASPGLAQGLDNRLWGTGGNSGDRSALIQSIDRSLTYLASPAARTAYRQYAIPAFTADRVYRSLERFRELLLGARSPEELQASVIQEFVFYQSVGKDGQGTVGFTGYFEPTYAASRVPTAEYRYPLYRLPPNMRDWSRPQPTRLQLEGADGLQASQGKLRGLELVWLRDRLEAYLVQVQGSARLQLKEGGTMSVGVAGHTDYPYVSIGRALVDAGKFKLEELTLPRLIQYFRDNPADLDLYLPRNNRFIFFEETGGAPATGSLGLAVTAERSIATDKSLMPPGALAFIQTQLPTNSQGQLVLEPASRYVLDQDTGGAIRGAGRVDVFMGTGSQAGDRAGLINSNGQLYYLLLRE</sequence>
<dbReference type="EC" id="4.2.2.n1" evidence="2"/>
<reference evidence="8" key="1">
    <citation type="submission" date="2021-05" db="EMBL/GenBank/DDBJ databases">
        <authorList>
            <person name="Pietrasiak N."/>
            <person name="Ward R."/>
            <person name="Stajich J.E."/>
            <person name="Kurbessoian T."/>
        </authorList>
    </citation>
    <scope>NUCLEOTIDE SEQUENCE</scope>
    <source>
        <strain evidence="8">UHER 2000/2452</strain>
    </source>
</reference>
<reference evidence="8" key="2">
    <citation type="journal article" date="2022" name="Microbiol. Resour. Announc.">
        <title>Metagenome Sequencing to Explore Phylogenomics of Terrestrial Cyanobacteria.</title>
        <authorList>
            <person name="Ward R.D."/>
            <person name="Stajich J.E."/>
            <person name="Johansen J.R."/>
            <person name="Huntemann M."/>
            <person name="Clum A."/>
            <person name="Foster B."/>
            <person name="Foster B."/>
            <person name="Roux S."/>
            <person name="Palaniappan K."/>
            <person name="Varghese N."/>
            <person name="Mukherjee S."/>
            <person name="Reddy T.B.K."/>
            <person name="Daum C."/>
            <person name="Copeland A."/>
            <person name="Chen I.A."/>
            <person name="Ivanova N.N."/>
            <person name="Kyrpides N.C."/>
            <person name="Shapiro N."/>
            <person name="Eloe-Fadrosh E.A."/>
            <person name="Pietrasiak N."/>
        </authorList>
    </citation>
    <scope>NUCLEOTIDE SEQUENCE</scope>
    <source>
        <strain evidence="8">UHER 2000/2452</strain>
    </source>
</reference>
<dbReference type="GO" id="GO:0071555">
    <property type="term" value="P:cell wall organization"/>
    <property type="evidence" value="ECO:0007669"/>
    <property type="project" value="UniProtKB-KW"/>
</dbReference>
<dbReference type="GO" id="GO:0009254">
    <property type="term" value="P:peptidoglycan turnover"/>
    <property type="evidence" value="ECO:0007669"/>
    <property type="project" value="InterPro"/>
</dbReference>
<evidence type="ECO:0000313" key="8">
    <source>
        <dbReference type="EMBL" id="MBW4658110.1"/>
    </source>
</evidence>
<proteinExistence type="predicted"/>
<dbReference type="CDD" id="cd14485">
    <property type="entry name" value="mltA_like_LT_A"/>
    <property type="match status" value="1"/>
</dbReference>
<keyword evidence="3" id="KW-0456">Lyase</keyword>
<evidence type="ECO:0000259" key="7">
    <source>
        <dbReference type="SMART" id="SM00925"/>
    </source>
</evidence>
<keyword evidence="6" id="KW-0732">Signal</keyword>
<evidence type="ECO:0000256" key="2">
    <source>
        <dbReference type="ARBA" id="ARBA00012587"/>
    </source>
</evidence>
<dbReference type="GO" id="GO:0009253">
    <property type="term" value="P:peptidoglycan catabolic process"/>
    <property type="evidence" value="ECO:0007669"/>
    <property type="project" value="TreeGrafter"/>
</dbReference>
<dbReference type="AlphaFoldDB" id="A0A951QA98"/>
<feature type="signal peptide" evidence="6">
    <location>
        <begin position="1"/>
        <end position="18"/>
    </location>
</feature>
<organism evidence="8 9">
    <name type="scientific">Drouetiella hepatica Uher 2000/2452</name>
    <dbReference type="NCBI Taxonomy" id="904376"/>
    <lineage>
        <taxon>Bacteria</taxon>
        <taxon>Bacillati</taxon>
        <taxon>Cyanobacteriota</taxon>
        <taxon>Cyanophyceae</taxon>
        <taxon>Oculatellales</taxon>
        <taxon>Oculatellaceae</taxon>
        <taxon>Drouetiella</taxon>
    </lineage>
</organism>
<comment type="catalytic activity">
    <reaction evidence="1">
        <text>Exolytic cleavage of the (1-&gt;4)-beta-glycosidic linkage between N-acetylmuramic acid (MurNAc) and N-acetylglucosamine (GlcNAc) residues in peptidoglycan, from either the reducing or the non-reducing ends of the peptidoglycan chains, with concomitant formation of a 1,6-anhydrobond in the MurNAc residue.</text>
        <dbReference type="EC" id="4.2.2.n1"/>
    </reaction>
</comment>
<dbReference type="EMBL" id="JAHHHD010000004">
    <property type="protein sequence ID" value="MBW4658110.1"/>
    <property type="molecule type" value="Genomic_DNA"/>
</dbReference>
<dbReference type="Proteomes" id="UP000757435">
    <property type="component" value="Unassembled WGS sequence"/>
</dbReference>
<accession>A0A951QA98</accession>
<dbReference type="GO" id="GO:0019867">
    <property type="term" value="C:outer membrane"/>
    <property type="evidence" value="ECO:0007669"/>
    <property type="project" value="InterPro"/>
</dbReference>
<dbReference type="InterPro" id="IPR010611">
    <property type="entry name" value="3D_dom"/>
</dbReference>
<feature type="domain" description="Lytic transglycosylase MltA" evidence="7">
    <location>
        <begin position="142"/>
        <end position="283"/>
    </location>
</feature>
<evidence type="ECO:0000313" key="9">
    <source>
        <dbReference type="Proteomes" id="UP000757435"/>
    </source>
</evidence>
<dbReference type="CDD" id="cd14668">
    <property type="entry name" value="mlta_B"/>
    <property type="match status" value="1"/>
</dbReference>
<dbReference type="PIRSF" id="PIRSF019422">
    <property type="entry name" value="MltA"/>
    <property type="match status" value="1"/>
</dbReference>
<dbReference type="PANTHER" id="PTHR30124">
    <property type="entry name" value="MEMBRANE-BOUND LYTIC MUREIN TRANSGLYCOSYLASE A"/>
    <property type="match status" value="1"/>
</dbReference>
<dbReference type="Gene3D" id="2.40.240.50">
    <property type="entry name" value="Barwin-like endoglucanases"/>
    <property type="match status" value="1"/>
</dbReference>
<evidence type="ECO:0000256" key="1">
    <source>
        <dbReference type="ARBA" id="ARBA00001420"/>
    </source>
</evidence>
<dbReference type="SMART" id="SM00925">
    <property type="entry name" value="MltA"/>
    <property type="match status" value="1"/>
</dbReference>
<protein>
    <recommendedName>
        <fullName evidence="2">peptidoglycan lytic exotransglycosylase</fullName>
        <ecNumber evidence="2">4.2.2.n1</ecNumber>
    </recommendedName>
    <alternativeName>
        <fullName evidence="5">Murein hydrolase A</fullName>
    </alternativeName>
</protein>
<dbReference type="GO" id="GO:0008933">
    <property type="term" value="F:peptidoglycan lytic transglycosylase activity"/>
    <property type="evidence" value="ECO:0007669"/>
    <property type="project" value="TreeGrafter"/>
</dbReference>
<dbReference type="Pfam" id="PF03562">
    <property type="entry name" value="MltA"/>
    <property type="match status" value="1"/>
</dbReference>
<dbReference type="Pfam" id="PF06725">
    <property type="entry name" value="3D"/>
    <property type="match status" value="1"/>
</dbReference>
<comment type="caution">
    <text evidence="8">The sequence shown here is derived from an EMBL/GenBank/DDBJ whole genome shotgun (WGS) entry which is preliminary data.</text>
</comment>
<name>A0A951QA98_9CYAN</name>
<dbReference type="Gene3D" id="2.40.40.10">
    <property type="entry name" value="RlpA-like domain"/>
    <property type="match status" value="1"/>
</dbReference>
<keyword evidence="4" id="KW-0961">Cell wall biogenesis/degradation</keyword>
<dbReference type="InterPro" id="IPR036908">
    <property type="entry name" value="RlpA-like_sf"/>
</dbReference>
<dbReference type="GO" id="GO:0004553">
    <property type="term" value="F:hydrolase activity, hydrolyzing O-glycosyl compounds"/>
    <property type="evidence" value="ECO:0007669"/>
    <property type="project" value="InterPro"/>
</dbReference>
<evidence type="ECO:0000256" key="4">
    <source>
        <dbReference type="ARBA" id="ARBA00023316"/>
    </source>
</evidence>
<evidence type="ECO:0000256" key="6">
    <source>
        <dbReference type="SAM" id="SignalP"/>
    </source>
</evidence>
<evidence type="ECO:0000256" key="3">
    <source>
        <dbReference type="ARBA" id="ARBA00023239"/>
    </source>
</evidence>
<dbReference type="InterPro" id="IPR005300">
    <property type="entry name" value="MltA_B"/>
</dbReference>
<evidence type="ECO:0000256" key="5">
    <source>
        <dbReference type="ARBA" id="ARBA00030918"/>
    </source>
</evidence>
<dbReference type="SUPFAM" id="SSF50685">
    <property type="entry name" value="Barwin-like endoglucanases"/>
    <property type="match status" value="1"/>
</dbReference>
<gene>
    <name evidence="8" type="ORF">KME15_05515</name>
</gene>